<protein>
    <submittedName>
        <fullName evidence="2">Glycosyl transferase family 2</fullName>
    </submittedName>
</protein>
<dbReference type="GO" id="GO:0016740">
    <property type="term" value="F:transferase activity"/>
    <property type="evidence" value="ECO:0007669"/>
    <property type="project" value="UniProtKB-KW"/>
</dbReference>
<evidence type="ECO:0000259" key="1">
    <source>
        <dbReference type="Pfam" id="PF00535"/>
    </source>
</evidence>
<dbReference type="InterPro" id="IPR050834">
    <property type="entry name" value="Glycosyltransf_2"/>
</dbReference>
<dbReference type="AlphaFoldDB" id="A0A652YLE1"/>
<dbReference type="InterPro" id="IPR029044">
    <property type="entry name" value="Nucleotide-diphossugar_trans"/>
</dbReference>
<name>A0A652YLE1_NOCGL</name>
<feature type="domain" description="Glycosyltransferase 2-like" evidence="1">
    <location>
        <begin position="12"/>
        <end position="172"/>
    </location>
</feature>
<reference evidence="2" key="1">
    <citation type="submission" date="2019-07" db="EMBL/GenBank/DDBJ databases">
        <title>Genomic Encyclopedia of Type Strains, Phase IV (KMG-IV): sequencing the most valuable type-strain genomes for metagenomic binning, comparative biology and taxonomic classification.</title>
        <authorList>
            <person name="Goeker M."/>
        </authorList>
    </citation>
    <scope>NUCLEOTIDE SEQUENCE</scope>
    <source>
        <strain evidence="2">DSM 44596</strain>
    </source>
</reference>
<dbReference type="InterPro" id="IPR001173">
    <property type="entry name" value="Glyco_trans_2-like"/>
</dbReference>
<evidence type="ECO:0000313" key="2">
    <source>
        <dbReference type="EMBL" id="TYQ02390.1"/>
    </source>
</evidence>
<organism evidence="2">
    <name type="scientific">Nocardia globerula</name>
    <dbReference type="NCBI Taxonomy" id="1818"/>
    <lineage>
        <taxon>Bacteria</taxon>
        <taxon>Bacillati</taxon>
        <taxon>Actinomycetota</taxon>
        <taxon>Actinomycetes</taxon>
        <taxon>Mycobacteriales</taxon>
        <taxon>Nocardiaceae</taxon>
        <taxon>Nocardia</taxon>
    </lineage>
</organism>
<dbReference type="EMBL" id="VNIQ01000006">
    <property type="protein sequence ID" value="TYQ02390.1"/>
    <property type="molecule type" value="Genomic_DNA"/>
</dbReference>
<gene>
    <name evidence="2" type="ORF">FNL38_106210</name>
</gene>
<dbReference type="SUPFAM" id="SSF53448">
    <property type="entry name" value="Nucleotide-diphospho-sugar transferases"/>
    <property type="match status" value="1"/>
</dbReference>
<dbReference type="Gene3D" id="3.90.550.10">
    <property type="entry name" value="Spore Coat Polysaccharide Biosynthesis Protein SpsA, Chain A"/>
    <property type="match status" value="1"/>
</dbReference>
<accession>A0A652YLE1</accession>
<dbReference type="Pfam" id="PF00535">
    <property type="entry name" value="Glycos_transf_2"/>
    <property type="match status" value="1"/>
</dbReference>
<comment type="caution">
    <text evidence="2">The sequence shown here is derived from an EMBL/GenBank/DDBJ whole genome shotgun (WGS) entry which is preliminary data.</text>
</comment>
<sequence length="297" mass="33020">MSAPKKPESVAVIIPVRNGRAMIDVQLDALAAQDYSGSFEVIVADNGSTDGLAEYLTGYPRTEELALRRVDASDRPGAAHARNVGARSTSAQFLAFCDGDDRVHSNWLSELVRVAAEHDAVTGTAEIESINSELVQSWRQMPDRHEGYSLYRFLPVGLSGSFGIWREAFEEVGGWDETFTRGGEDSDMCLRIQLAGMSFGHSPDAQIAYRQRDTLAGIWQQSVMCGEGDVRLYAEYRGYGMPRRSQLALADTVAYLILRNPLLPQFISRVPTGRWLFHAGNLWGRIVGSVRHRVYYL</sequence>
<dbReference type="PANTHER" id="PTHR43685:SF2">
    <property type="entry name" value="GLYCOSYLTRANSFERASE 2-LIKE DOMAIN-CONTAINING PROTEIN"/>
    <property type="match status" value="1"/>
</dbReference>
<proteinExistence type="predicted"/>
<dbReference type="PANTHER" id="PTHR43685">
    <property type="entry name" value="GLYCOSYLTRANSFERASE"/>
    <property type="match status" value="1"/>
</dbReference>
<keyword evidence="2" id="KW-0808">Transferase</keyword>